<sequence length="265" mass="29105">MGVLKLDTGEIVGYRVNGKVYPITMANAQRAIAVMNCIRKYGGPTESNFTAYELEKFCEESGLPLFERHTRWIIRGIYFYAVTQRADAVANAETVSLQDAPRPTVKRPAGKAYDALMSAKTAYEGTRSIAEDAHLAARRGRGSLERAGRAIGAERAEEVMEGLLEYVRLAVEAAEAAKARFIDACNRLDETYAAAGRLKIHDESRLADRTMSLAMEVEDRALAARDALYAAQAAEQKLRGAAERWAAYQLRKLRAGQPARGAESA</sequence>
<dbReference type="RefSeq" id="WP_153470495.1">
    <property type="nucleotide sequence ID" value="NZ_WBOF01000005.1"/>
</dbReference>
<dbReference type="Proteomes" id="UP000450000">
    <property type="component" value="Unassembled WGS sequence"/>
</dbReference>
<dbReference type="EMBL" id="WBOF01000005">
    <property type="protein sequence ID" value="MQS17483.1"/>
    <property type="molecule type" value="Genomic_DNA"/>
</dbReference>
<dbReference type="AlphaFoldDB" id="A0A6N7L5Y1"/>
<name>A0A6N7L5Y1_9ACTN</name>
<keyword evidence="2" id="KW-1185">Reference proteome</keyword>
<gene>
    <name evidence="1" type="ORF">F7Q99_36190</name>
</gene>
<reference evidence="1 2" key="1">
    <citation type="submission" date="2019-09" db="EMBL/GenBank/DDBJ databases">
        <title>Genome Sequences of Streptomyces kaniharaensis ATCC 21070.</title>
        <authorList>
            <person name="Zhu W."/>
            <person name="De Crecy-Lagard V."/>
            <person name="Richards N.G."/>
        </authorList>
    </citation>
    <scope>NUCLEOTIDE SEQUENCE [LARGE SCALE GENOMIC DNA]</scope>
    <source>
        <strain evidence="1 2">SF-557</strain>
    </source>
</reference>
<comment type="caution">
    <text evidence="1">The sequence shown here is derived from an EMBL/GenBank/DDBJ whole genome shotgun (WGS) entry which is preliminary data.</text>
</comment>
<proteinExistence type="predicted"/>
<evidence type="ECO:0000313" key="1">
    <source>
        <dbReference type="EMBL" id="MQS17483.1"/>
    </source>
</evidence>
<evidence type="ECO:0000313" key="2">
    <source>
        <dbReference type="Proteomes" id="UP000450000"/>
    </source>
</evidence>
<dbReference type="OrthoDB" id="9846005at2"/>
<protein>
    <submittedName>
        <fullName evidence="1">Uncharacterized protein</fullName>
    </submittedName>
</protein>
<organism evidence="1 2">
    <name type="scientific">Streptomyces kaniharaensis</name>
    <dbReference type="NCBI Taxonomy" id="212423"/>
    <lineage>
        <taxon>Bacteria</taxon>
        <taxon>Bacillati</taxon>
        <taxon>Actinomycetota</taxon>
        <taxon>Actinomycetes</taxon>
        <taxon>Kitasatosporales</taxon>
        <taxon>Streptomycetaceae</taxon>
        <taxon>Streptomyces</taxon>
    </lineage>
</organism>
<accession>A0A6N7L5Y1</accession>